<dbReference type="Proteomes" id="UP000551758">
    <property type="component" value="Unassembled WGS sequence"/>
</dbReference>
<feature type="compositionally biased region" description="Basic residues" evidence="1">
    <location>
        <begin position="197"/>
        <end position="208"/>
    </location>
</feature>
<name>A0A7J7EUT9_DICBM</name>
<dbReference type="AlphaFoldDB" id="A0A7J7EUT9"/>
<evidence type="ECO:0000313" key="3">
    <source>
        <dbReference type="Proteomes" id="UP000551758"/>
    </source>
</evidence>
<gene>
    <name evidence="2" type="ORF">HPG69_014829</name>
</gene>
<evidence type="ECO:0000313" key="2">
    <source>
        <dbReference type="EMBL" id="KAF5919437.1"/>
    </source>
</evidence>
<evidence type="ECO:0000256" key="1">
    <source>
        <dbReference type="SAM" id="MobiDB-lite"/>
    </source>
</evidence>
<organism evidence="2 3">
    <name type="scientific">Diceros bicornis minor</name>
    <name type="common">South-central black rhinoceros</name>
    <dbReference type="NCBI Taxonomy" id="77932"/>
    <lineage>
        <taxon>Eukaryota</taxon>
        <taxon>Metazoa</taxon>
        <taxon>Chordata</taxon>
        <taxon>Craniata</taxon>
        <taxon>Vertebrata</taxon>
        <taxon>Euteleostomi</taxon>
        <taxon>Mammalia</taxon>
        <taxon>Eutheria</taxon>
        <taxon>Laurasiatheria</taxon>
        <taxon>Perissodactyla</taxon>
        <taxon>Rhinocerotidae</taxon>
        <taxon>Diceros</taxon>
    </lineage>
</organism>
<protein>
    <submittedName>
        <fullName evidence="2">Uncharacterized protein</fullName>
    </submittedName>
</protein>
<dbReference type="EMBL" id="JACDTQ010002293">
    <property type="protein sequence ID" value="KAF5919437.1"/>
    <property type="molecule type" value="Genomic_DNA"/>
</dbReference>
<keyword evidence="3" id="KW-1185">Reference proteome</keyword>
<feature type="region of interest" description="Disordered" evidence="1">
    <location>
        <begin position="179"/>
        <end position="208"/>
    </location>
</feature>
<comment type="caution">
    <text evidence="2">The sequence shown here is derived from an EMBL/GenBank/DDBJ whole genome shotgun (WGS) entry which is preliminary data.</text>
</comment>
<accession>A0A7J7EUT9</accession>
<proteinExistence type="predicted"/>
<dbReference type="InterPro" id="IPR013783">
    <property type="entry name" value="Ig-like_fold"/>
</dbReference>
<reference evidence="2 3" key="1">
    <citation type="journal article" date="2020" name="Mol. Biol. Evol.">
        <title>Interspecific Gene Flow and the Evolution of Specialization in Black and White Rhinoceros.</title>
        <authorList>
            <person name="Moodley Y."/>
            <person name="Westbury M.V."/>
            <person name="Russo I.M."/>
            <person name="Gopalakrishnan S."/>
            <person name="Rakotoarivelo A."/>
            <person name="Olsen R.A."/>
            <person name="Prost S."/>
            <person name="Tunstall T."/>
            <person name="Ryder O.A."/>
            <person name="Dalen L."/>
            <person name="Bruford M.W."/>
        </authorList>
    </citation>
    <scope>NUCLEOTIDE SEQUENCE [LARGE SCALE GENOMIC DNA]</scope>
    <source>
        <strain evidence="2">SBR-YM</strain>
        <tissue evidence="2">Skin</tissue>
    </source>
</reference>
<dbReference type="Gene3D" id="2.60.40.10">
    <property type="entry name" value="Immunoglobulins"/>
    <property type="match status" value="1"/>
</dbReference>
<sequence>MEIVCDYGNSIRTVARVPGPAFGHQIAYCNLLPRDRFPPFPPHQDHVTVEMSVRVNGRNIVGANFTIYDCSRVGQVYPHTARRPLSARRANTGWFLTLPSIFSAVLGGRAYNWGLLGAHVLPLPQVKSWAERPLPRSPRGHWGPGAGEAWLSAGGEDELASGSARSRVLLPMLGPQAPQAASVLAGARPPRGYGTAGRHHHTGVGRDR</sequence>